<evidence type="ECO:0000256" key="1">
    <source>
        <dbReference type="ARBA" id="ARBA00022679"/>
    </source>
</evidence>
<dbReference type="PANTHER" id="PTHR46401">
    <property type="entry name" value="GLYCOSYLTRANSFERASE WBBK-RELATED"/>
    <property type="match status" value="1"/>
</dbReference>
<comment type="caution">
    <text evidence="3">The sequence shown here is derived from an EMBL/GenBank/DDBJ whole genome shotgun (WGS) entry which is preliminary data.</text>
</comment>
<gene>
    <name evidence="3" type="ORF">S03H2_23370</name>
</gene>
<dbReference type="SUPFAM" id="SSF53756">
    <property type="entry name" value="UDP-Glycosyltransferase/glycogen phosphorylase"/>
    <property type="match status" value="1"/>
</dbReference>
<dbReference type="PANTHER" id="PTHR46401:SF2">
    <property type="entry name" value="GLYCOSYLTRANSFERASE WBBK-RELATED"/>
    <property type="match status" value="1"/>
</dbReference>
<proteinExistence type="predicted"/>
<keyword evidence="1" id="KW-0808">Transferase</keyword>
<feature type="domain" description="Glycosyl transferase family 1" evidence="2">
    <location>
        <begin position="13"/>
        <end position="145"/>
    </location>
</feature>
<organism evidence="3">
    <name type="scientific">marine sediment metagenome</name>
    <dbReference type="NCBI Taxonomy" id="412755"/>
    <lineage>
        <taxon>unclassified sequences</taxon>
        <taxon>metagenomes</taxon>
        <taxon>ecological metagenomes</taxon>
    </lineage>
</organism>
<dbReference type="AlphaFoldDB" id="X1FHX3"/>
<name>X1FHX3_9ZZZZ</name>
<evidence type="ECO:0000259" key="2">
    <source>
        <dbReference type="Pfam" id="PF00534"/>
    </source>
</evidence>
<evidence type="ECO:0000313" key="3">
    <source>
        <dbReference type="EMBL" id="GAH44552.1"/>
    </source>
</evidence>
<dbReference type="CDD" id="cd03801">
    <property type="entry name" value="GT4_PimA-like"/>
    <property type="match status" value="1"/>
</dbReference>
<sequence>VVTVGNVTNSNLKRKGLETFVKAAAYLPDLRFVLIGEHRDNSINHLRAIKTQNVELIGYVNDEQLLEYYQKAKVYVQVSAHEGFGIAMAEAMSCGCVPVVTDRGAIPEVVADTGFYVPYDDPKTTAEAIKNALKSNKGGEARKRIEGNFTLAIRENRLIKIINEVTK</sequence>
<dbReference type="Pfam" id="PF00534">
    <property type="entry name" value="Glycos_transf_1"/>
    <property type="match status" value="1"/>
</dbReference>
<protein>
    <recommendedName>
        <fullName evidence="2">Glycosyl transferase family 1 domain-containing protein</fullName>
    </recommendedName>
</protein>
<accession>X1FHX3</accession>
<dbReference type="EMBL" id="BARU01012756">
    <property type="protein sequence ID" value="GAH44552.1"/>
    <property type="molecule type" value="Genomic_DNA"/>
</dbReference>
<dbReference type="InterPro" id="IPR001296">
    <property type="entry name" value="Glyco_trans_1"/>
</dbReference>
<reference evidence="3" key="1">
    <citation type="journal article" date="2014" name="Front. Microbiol.">
        <title>High frequency of phylogenetically diverse reductive dehalogenase-homologous genes in deep subseafloor sedimentary metagenomes.</title>
        <authorList>
            <person name="Kawai M."/>
            <person name="Futagami T."/>
            <person name="Toyoda A."/>
            <person name="Takaki Y."/>
            <person name="Nishi S."/>
            <person name="Hori S."/>
            <person name="Arai W."/>
            <person name="Tsubouchi T."/>
            <person name="Morono Y."/>
            <person name="Uchiyama I."/>
            <person name="Ito T."/>
            <person name="Fujiyama A."/>
            <person name="Inagaki F."/>
            <person name="Takami H."/>
        </authorList>
    </citation>
    <scope>NUCLEOTIDE SEQUENCE</scope>
    <source>
        <strain evidence="3">Expedition CK06-06</strain>
    </source>
</reference>
<feature type="non-terminal residue" evidence="3">
    <location>
        <position position="1"/>
    </location>
</feature>
<dbReference type="GO" id="GO:0016757">
    <property type="term" value="F:glycosyltransferase activity"/>
    <property type="evidence" value="ECO:0007669"/>
    <property type="project" value="InterPro"/>
</dbReference>
<dbReference type="Gene3D" id="3.40.50.2000">
    <property type="entry name" value="Glycogen Phosphorylase B"/>
    <property type="match status" value="1"/>
</dbReference>